<dbReference type="RefSeq" id="WP_344341137.1">
    <property type="nucleotide sequence ID" value="NZ_BAAAQT010000005.1"/>
</dbReference>
<protein>
    <recommendedName>
        <fullName evidence="3">Minor tail protein</fullName>
    </recommendedName>
</protein>
<dbReference type="EMBL" id="BAAAQT010000005">
    <property type="protein sequence ID" value="GAA2172409.1"/>
    <property type="molecule type" value="Genomic_DNA"/>
</dbReference>
<proteinExistence type="predicted"/>
<evidence type="ECO:0000313" key="1">
    <source>
        <dbReference type="EMBL" id="GAA2172409.1"/>
    </source>
</evidence>
<reference evidence="2" key="1">
    <citation type="journal article" date="2019" name="Int. J. Syst. Evol. Microbiol.">
        <title>The Global Catalogue of Microorganisms (GCM) 10K type strain sequencing project: providing services to taxonomists for standard genome sequencing and annotation.</title>
        <authorList>
            <consortium name="The Broad Institute Genomics Platform"/>
            <consortium name="The Broad Institute Genome Sequencing Center for Infectious Disease"/>
            <person name="Wu L."/>
            <person name="Ma J."/>
        </authorList>
    </citation>
    <scope>NUCLEOTIDE SEQUENCE [LARGE SCALE GENOMIC DNA]</scope>
    <source>
        <strain evidence="2">JCM 16026</strain>
    </source>
</reference>
<evidence type="ECO:0008006" key="3">
    <source>
        <dbReference type="Google" id="ProtNLM"/>
    </source>
</evidence>
<dbReference type="Proteomes" id="UP001501599">
    <property type="component" value="Unassembled WGS sequence"/>
</dbReference>
<comment type="caution">
    <text evidence="1">The sequence shown here is derived from an EMBL/GenBank/DDBJ whole genome shotgun (WGS) entry which is preliminary data.</text>
</comment>
<gene>
    <name evidence="1" type="ORF">GCM10009846_10230</name>
</gene>
<organism evidence="1 2">
    <name type="scientific">Agrococcus versicolor</name>
    <dbReference type="NCBI Taxonomy" id="501482"/>
    <lineage>
        <taxon>Bacteria</taxon>
        <taxon>Bacillati</taxon>
        <taxon>Actinomycetota</taxon>
        <taxon>Actinomycetes</taxon>
        <taxon>Micrococcales</taxon>
        <taxon>Microbacteriaceae</taxon>
        <taxon>Agrococcus</taxon>
    </lineage>
</organism>
<sequence length="390" mass="43290">MSGRVWDWTVTPVGAPAALPVLDGQITVDDTRNPQVQARLTVPFGTWAEANRFDPFTRSEVVVETRYQAYATGKLAAFAKPAVGTSPGSLATLDWSNKASSPAYLGAAIPATTRRVRRLRLFVTDVTVDETAGTMEVTLASADFLLTELVNFGPPWMPRPAAPTFLWTLDDVWGEFFRTFRLPLWLSETLRNPTSGYAFREAVEPWATGENAWTWLNKVRTDVPGWRYVIDTETNQIGFQQVSGDIAATPAQATAQRLGATSITATRSVETAFEGMNQYADAVAVQWVDQTALDRPDVWEFANAHGDWRLMRRAFVEQRDLHTTAVPALAEARIERMRRFRRMVTVTRPIVANAAPFRDLTDAEAALATQSIVYSYPSGDVTTTYLESEA</sequence>
<evidence type="ECO:0000313" key="2">
    <source>
        <dbReference type="Proteomes" id="UP001501599"/>
    </source>
</evidence>
<keyword evidence="2" id="KW-1185">Reference proteome</keyword>
<name>A0ABP5MHE9_9MICO</name>
<accession>A0ABP5MHE9</accession>